<dbReference type="PANTHER" id="PTHR30480">
    <property type="entry name" value="BETA-HEXOSAMINIDASE-RELATED"/>
    <property type="match status" value="1"/>
</dbReference>
<evidence type="ECO:0000256" key="2">
    <source>
        <dbReference type="ARBA" id="ARBA00022801"/>
    </source>
</evidence>
<dbReference type="AlphaFoldDB" id="A0A2A6DZH4"/>
<evidence type="ECO:0000313" key="6">
    <source>
        <dbReference type="Proteomes" id="UP000243688"/>
    </source>
</evidence>
<keyword evidence="3" id="KW-0326">Glycosidase</keyword>
<dbReference type="InterPro" id="IPR001764">
    <property type="entry name" value="Glyco_hydro_3_N"/>
</dbReference>
<dbReference type="SUPFAM" id="SSF51445">
    <property type="entry name" value="(Trans)glycosidases"/>
    <property type="match status" value="1"/>
</dbReference>
<dbReference type="InterPro" id="IPR050226">
    <property type="entry name" value="NagZ_Beta-hexosaminidase"/>
</dbReference>
<organism evidence="5 6">
    <name type="scientific">Candidatus Reconcilbacillus cellulovorans</name>
    <dbReference type="NCBI Taxonomy" id="1906605"/>
    <lineage>
        <taxon>Bacteria</taxon>
        <taxon>Bacillati</taxon>
        <taxon>Bacillota</taxon>
        <taxon>Bacilli</taxon>
        <taxon>Bacillales</taxon>
        <taxon>Paenibacillaceae</taxon>
        <taxon>Candidatus Reconcilbacillus</taxon>
    </lineage>
</organism>
<protein>
    <submittedName>
        <fullName evidence="5">Beta-N-acetylhexosaminidase</fullName>
    </submittedName>
</protein>
<sequence>MLSLREKIGQLFVCGFYGTEPSPEIRALIENGGLGGVVYFRRNVRDPEQVRRLSDELQRMARGRGLPPLAIAIDQEGGMVSRLVRGVTPMPGAMAIAAAGDPDDAYRAARAVGRELRALGITWNFAPCLDVNCNPRNPVIGVRSFGGSPEAVAEFGARQIAGYQDAGVAATAKHFPGHGDTDVDSHLGLPRVGHSPERLERVELAPFRRAVEAGVDAIMTAHVVFPAYEPTGVPATLSRSVLTGCLRERLGFEGLVVTDCLEMQAISRTVGVAEGAVRAIAAGADLVLVSHTYEWQKTAMEAVVEAVRHGELGEDRIERSVERVLRWKERRGMGQPSEDGLETLLAPEHVAVCRRICERAVTMVRDGGDLPLDRGEPVLVVWPEVRVRTEVDEPSEETETLGFWLERAGMRVEEHRVGLCPDELEAESVLEACGRYNQAVLLAYNALFYPEQVRLIRQVSERMRGRPGVRLVGVSVRNPYDAPLFGEIRTFLACYENRPEMMRALAGVLLGEGSARGRLPVAM</sequence>
<dbReference type="Gene3D" id="3.40.50.1700">
    <property type="entry name" value="Glycoside hydrolase family 3 C-terminal domain"/>
    <property type="match status" value="1"/>
</dbReference>
<evidence type="ECO:0000313" key="5">
    <source>
        <dbReference type="EMBL" id="PDO10135.1"/>
    </source>
</evidence>
<evidence type="ECO:0000256" key="1">
    <source>
        <dbReference type="ARBA" id="ARBA00005336"/>
    </source>
</evidence>
<dbReference type="EMBL" id="MOXJ01000019">
    <property type="protein sequence ID" value="PDO10135.1"/>
    <property type="molecule type" value="Genomic_DNA"/>
</dbReference>
<dbReference type="InterPro" id="IPR036962">
    <property type="entry name" value="Glyco_hydro_3_N_sf"/>
</dbReference>
<proteinExistence type="inferred from homology"/>
<gene>
    <name evidence="5" type="ORF">BLM47_08880</name>
</gene>
<reference evidence="5 6" key="1">
    <citation type="submission" date="2016-12" db="EMBL/GenBank/DDBJ databases">
        <title>Candidatus Reconcilibacillus cellulovorans genome.</title>
        <authorList>
            <person name="Kolinko S."/>
            <person name="Wu Y.-W."/>
            <person name="Tachea F."/>
            <person name="Denzel E."/>
            <person name="Hiras J."/>
            <person name="Baecker N."/>
            <person name="Chan L.J."/>
            <person name="Eichorst S.A."/>
            <person name="Frey D."/>
            <person name="Adams P.D."/>
            <person name="Pray T."/>
            <person name="Tanjore D."/>
            <person name="Petzold C.J."/>
            <person name="Gladden J.M."/>
            <person name="Simmons B.A."/>
            <person name="Singer S.W."/>
        </authorList>
    </citation>
    <scope>NUCLEOTIDE SEQUENCE [LARGE SCALE GENOMIC DNA]</scope>
    <source>
        <strain evidence="5">JTherm</strain>
    </source>
</reference>
<dbReference type="PANTHER" id="PTHR30480:SF16">
    <property type="entry name" value="GLYCOSIDE HYDROLASE FAMILY 3 DOMAIN PROTEIN"/>
    <property type="match status" value="1"/>
</dbReference>
<keyword evidence="2" id="KW-0378">Hydrolase</keyword>
<comment type="caution">
    <text evidence="5">The sequence shown here is derived from an EMBL/GenBank/DDBJ whole genome shotgun (WGS) entry which is preliminary data.</text>
</comment>
<evidence type="ECO:0000256" key="3">
    <source>
        <dbReference type="ARBA" id="ARBA00023295"/>
    </source>
</evidence>
<comment type="similarity">
    <text evidence="1">Belongs to the glycosyl hydrolase 3 family.</text>
</comment>
<dbReference type="Gene3D" id="3.20.20.300">
    <property type="entry name" value="Glycoside hydrolase, family 3, N-terminal domain"/>
    <property type="match status" value="1"/>
</dbReference>
<dbReference type="InterPro" id="IPR017853">
    <property type="entry name" value="GH"/>
</dbReference>
<dbReference type="GO" id="GO:0009254">
    <property type="term" value="P:peptidoglycan turnover"/>
    <property type="evidence" value="ECO:0007669"/>
    <property type="project" value="TreeGrafter"/>
</dbReference>
<dbReference type="Pfam" id="PF00933">
    <property type="entry name" value="Glyco_hydro_3"/>
    <property type="match status" value="1"/>
</dbReference>
<feature type="domain" description="Glycoside hydrolase family 3 N-terminal" evidence="4">
    <location>
        <begin position="4"/>
        <end position="326"/>
    </location>
</feature>
<name>A0A2A6DZH4_9BACL</name>
<dbReference type="GO" id="GO:0005975">
    <property type="term" value="P:carbohydrate metabolic process"/>
    <property type="evidence" value="ECO:0007669"/>
    <property type="project" value="InterPro"/>
</dbReference>
<evidence type="ECO:0000259" key="4">
    <source>
        <dbReference type="Pfam" id="PF00933"/>
    </source>
</evidence>
<dbReference type="Proteomes" id="UP000243688">
    <property type="component" value="Unassembled WGS sequence"/>
</dbReference>
<dbReference type="GO" id="GO:0004553">
    <property type="term" value="F:hydrolase activity, hydrolyzing O-glycosyl compounds"/>
    <property type="evidence" value="ECO:0007669"/>
    <property type="project" value="InterPro"/>
</dbReference>
<dbReference type="InterPro" id="IPR036881">
    <property type="entry name" value="Glyco_hydro_3_C_sf"/>
</dbReference>
<accession>A0A2A6DZH4</accession>
<dbReference type="NCBIfam" id="NF003740">
    <property type="entry name" value="PRK05337.1"/>
    <property type="match status" value="1"/>
</dbReference>